<gene>
    <name evidence="1" type="ORF">SAMN02744037_01759</name>
</gene>
<dbReference type="RefSeq" id="WP_072889171.1">
    <property type="nucleotide sequence ID" value="NZ_FRAE01000038.1"/>
</dbReference>
<dbReference type="STRING" id="1123349.SAMN02744037_01759"/>
<keyword evidence="2" id="KW-1185">Reference proteome</keyword>
<reference evidence="2" key="1">
    <citation type="submission" date="2016-11" db="EMBL/GenBank/DDBJ databases">
        <authorList>
            <person name="Varghese N."/>
            <person name="Submissions S."/>
        </authorList>
    </citation>
    <scope>NUCLEOTIDE SEQUENCE [LARGE SCALE GENOMIC DNA]</scope>
    <source>
        <strain evidence="2">DSM 15518</strain>
    </source>
</reference>
<dbReference type="Proteomes" id="UP000242497">
    <property type="component" value="Unassembled WGS sequence"/>
</dbReference>
<organism evidence="1 2">
    <name type="scientific">Tepidibacter formicigenes DSM 15518</name>
    <dbReference type="NCBI Taxonomy" id="1123349"/>
    <lineage>
        <taxon>Bacteria</taxon>
        <taxon>Bacillati</taxon>
        <taxon>Bacillota</taxon>
        <taxon>Clostridia</taxon>
        <taxon>Peptostreptococcales</taxon>
        <taxon>Peptostreptococcaceae</taxon>
        <taxon>Tepidibacter</taxon>
    </lineage>
</organism>
<accession>A0A1M6Q6W8</accession>
<dbReference type="EMBL" id="FRAE01000038">
    <property type="protein sequence ID" value="SHK15880.1"/>
    <property type="molecule type" value="Genomic_DNA"/>
</dbReference>
<dbReference type="OrthoDB" id="159408at2"/>
<dbReference type="AlphaFoldDB" id="A0A1M6Q6W8"/>
<evidence type="ECO:0000313" key="2">
    <source>
        <dbReference type="Proteomes" id="UP000242497"/>
    </source>
</evidence>
<protein>
    <submittedName>
        <fullName evidence="1">Uncharacterized protein</fullName>
    </submittedName>
</protein>
<name>A0A1M6Q6W8_9FIRM</name>
<evidence type="ECO:0000313" key="1">
    <source>
        <dbReference type="EMBL" id="SHK15880.1"/>
    </source>
</evidence>
<proteinExistence type="predicted"/>
<sequence length="66" mass="7682">MSTIIQNDNRQGRVPYEYIKNIFENTNPIQMAELTGNIYDENTQTFTVKLIGKNYTVKYPSGDIYN</sequence>